<evidence type="ECO:0000313" key="4">
    <source>
        <dbReference type="Proteomes" id="UP000293154"/>
    </source>
</evidence>
<evidence type="ECO:0000256" key="2">
    <source>
        <dbReference type="SAM" id="Phobius"/>
    </source>
</evidence>
<gene>
    <name evidence="3" type="ORF">EKN56_09425</name>
</gene>
<sequence length="218" mass="25516">MEQFLLELKAGILDAQWWNVWLQLAMLALFLVGYLWFIRLKSGAEFKAMKDNFAELMEQNRRLTQETEQIKRELEKGTIAYQIKLSKYHDRAIASLDEVYSELYSIVSAARQFCSSSHPDSKAFYDITHHVKASINRHRLWIDETLYQQMMVFIEQAKEKVSSSMINELQLTNIEAGEESRAEFLEMKGESISRFLTEELDGIMGQLKLEIQQHLKPE</sequence>
<dbReference type="KEGG" id="prag:EKN56_09425"/>
<evidence type="ECO:0000256" key="1">
    <source>
        <dbReference type="SAM" id="Coils"/>
    </source>
</evidence>
<dbReference type="AlphaFoldDB" id="A0A411WKC9"/>
<evidence type="ECO:0000313" key="3">
    <source>
        <dbReference type="EMBL" id="QBH96607.1"/>
    </source>
</evidence>
<dbReference type="OrthoDB" id="7065997at2"/>
<organism evidence="3 4">
    <name type="scientific">Limnobaculum zhutongyuii</name>
    <dbReference type="NCBI Taxonomy" id="2498113"/>
    <lineage>
        <taxon>Bacteria</taxon>
        <taxon>Pseudomonadati</taxon>
        <taxon>Pseudomonadota</taxon>
        <taxon>Gammaproteobacteria</taxon>
        <taxon>Enterobacterales</taxon>
        <taxon>Budviciaceae</taxon>
        <taxon>Limnobaculum</taxon>
    </lineage>
</organism>
<dbReference type="RefSeq" id="WP_130591544.1">
    <property type="nucleotide sequence ID" value="NZ_CP034752.1"/>
</dbReference>
<dbReference type="EMBL" id="CP034752">
    <property type="protein sequence ID" value="QBH96607.1"/>
    <property type="molecule type" value="Genomic_DNA"/>
</dbReference>
<keyword evidence="2" id="KW-1133">Transmembrane helix</keyword>
<keyword evidence="2" id="KW-0812">Transmembrane</keyword>
<proteinExistence type="predicted"/>
<feature type="transmembrane region" description="Helical" evidence="2">
    <location>
        <begin position="20"/>
        <end position="40"/>
    </location>
</feature>
<accession>A0A411WKC9</accession>
<keyword evidence="4" id="KW-1185">Reference proteome</keyword>
<reference evidence="3 4" key="1">
    <citation type="submission" date="2019-03" db="EMBL/GenBank/DDBJ databases">
        <title>Pragia sp. nov. isolated from the gut tract of Carduelis flavirostris.</title>
        <authorList>
            <person name="Ge Y."/>
        </authorList>
    </citation>
    <scope>NUCLEOTIDE SEQUENCE [LARGE SCALE GENOMIC DNA]</scope>
    <source>
        <strain evidence="3 4">CF-458</strain>
    </source>
</reference>
<dbReference type="Proteomes" id="UP000293154">
    <property type="component" value="Chromosome"/>
</dbReference>
<keyword evidence="2" id="KW-0472">Membrane</keyword>
<protein>
    <submittedName>
        <fullName evidence="3">Uncharacterized protein</fullName>
    </submittedName>
</protein>
<name>A0A411WKC9_9GAMM</name>
<feature type="coiled-coil region" evidence="1">
    <location>
        <begin position="46"/>
        <end position="76"/>
    </location>
</feature>
<keyword evidence="1" id="KW-0175">Coiled coil</keyword>